<dbReference type="KEGG" id="tpla:ElP_61270"/>
<keyword evidence="2" id="KW-0472">Membrane</keyword>
<evidence type="ECO:0000259" key="3">
    <source>
        <dbReference type="Pfam" id="PF01757"/>
    </source>
</evidence>
<gene>
    <name evidence="4" type="ORF">ElP_61270</name>
</gene>
<proteinExistence type="predicted"/>
<evidence type="ECO:0000313" key="4">
    <source>
        <dbReference type="EMBL" id="QDV38177.1"/>
    </source>
</evidence>
<keyword evidence="4" id="KW-0012">Acyltransferase</keyword>
<feature type="transmembrane region" description="Helical" evidence="2">
    <location>
        <begin position="220"/>
        <end position="240"/>
    </location>
</feature>
<dbReference type="Pfam" id="PF01757">
    <property type="entry name" value="Acyl_transf_3"/>
    <property type="match status" value="1"/>
</dbReference>
<dbReference type="EMBL" id="CP036426">
    <property type="protein sequence ID" value="QDV38177.1"/>
    <property type="molecule type" value="Genomic_DNA"/>
</dbReference>
<feature type="region of interest" description="Disordered" evidence="1">
    <location>
        <begin position="347"/>
        <end position="370"/>
    </location>
</feature>
<evidence type="ECO:0000313" key="5">
    <source>
        <dbReference type="Proteomes" id="UP000317835"/>
    </source>
</evidence>
<feature type="domain" description="Acyltransferase 3" evidence="3">
    <location>
        <begin position="22"/>
        <end position="287"/>
    </location>
</feature>
<dbReference type="OrthoDB" id="7375713at2"/>
<keyword evidence="4" id="KW-0808">Transferase</keyword>
<organism evidence="4 5">
    <name type="scientific">Tautonia plasticadhaerens</name>
    <dbReference type="NCBI Taxonomy" id="2527974"/>
    <lineage>
        <taxon>Bacteria</taxon>
        <taxon>Pseudomonadati</taxon>
        <taxon>Planctomycetota</taxon>
        <taxon>Planctomycetia</taxon>
        <taxon>Isosphaerales</taxon>
        <taxon>Isosphaeraceae</taxon>
        <taxon>Tautonia</taxon>
    </lineage>
</organism>
<keyword evidence="2" id="KW-1133">Transmembrane helix</keyword>
<feature type="transmembrane region" description="Helical" evidence="2">
    <location>
        <begin position="30"/>
        <end position="51"/>
    </location>
</feature>
<evidence type="ECO:0000256" key="2">
    <source>
        <dbReference type="SAM" id="Phobius"/>
    </source>
</evidence>
<dbReference type="PANTHER" id="PTHR37312:SF1">
    <property type="entry name" value="MEMBRANE-BOUND ACYLTRANSFERASE YKRP-RELATED"/>
    <property type="match status" value="1"/>
</dbReference>
<dbReference type="InterPro" id="IPR002656">
    <property type="entry name" value="Acyl_transf_3_dom"/>
</dbReference>
<keyword evidence="2" id="KW-0812">Transmembrane</keyword>
<dbReference type="RefSeq" id="WP_145276476.1">
    <property type="nucleotide sequence ID" value="NZ_CP036426.1"/>
</dbReference>
<accession>A0A518HBG7</accession>
<feature type="transmembrane region" description="Helical" evidence="2">
    <location>
        <begin position="101"/>
        <end position="121"/>
    </location>
</feature>
<sequence length="370" mass="39028">MSTASAPVPAPPEPATRADRVTWLDTFRGLSIALVVLGHVLGGLAFASFVSESGKQWLWAAYDLLYTFRMPAMFLASGLFAARSLRRGLPRFLGDKTRTLAYPYLVWSLIGWVGLSAASGLANNQADPLTPLKMLVDPMQGVWFLYVLFVVMAGYGLWAAMGGSARGFLAAGALLHGVVPFWEAAPSMLVQVALFAVYFGMGLVLAEHVRAIGNRLTPRLLLLVVPSSFALMKGAVALGLDEVPALDLVPALLGTAGMFGVAMLIDRLPGVEALRYFGRNSLQIYVAGGHGSVATRIALHKVLGISALGTHIALGTVAGLVLPLVLVAACEAVGFRYLFAWPKPEGDGADRAASAGARRHPGRVVGVPSP</sequence>
<evidence type="ECO:0000256" key="1">
    <source>
        <dbReference type="SAM" id="MobiDB-lite"/>
    </source>
</evidence>
<feature type="transmembrane region" description="Helical" evidence="2">
    <location>
        <begin position="57"/>
        <end position="80"/>
    </location>
</feature>
<dbReference type="PANTHER" id="PTHR37312">
    <property type="entry name" value="MEMBRANE-BOUND ACYLTRANSFERASE YKRP-RELATED"/>
    <property type="match status" value="1"/>
</dbReference>
<dbReference type="AlphaFoldDB" id="A0A518HBG7"/>
<feature type="transmembrane region" description="Helical" evidence="2">
    <location>
        <begin position="188"/>
        <end position="208"/>
    </location>
</feature>
<keyword evidence="5" id="KW-1185">Reference proteome</keyword>
<protein>
    <submittedName>
        <fullName evidence="4">Acyltransferase family protein</fullName>
    </submittedName>
</protein>
<name>A0A518HBG7_9BACT</name>
<feature type="transmembrane region" description="Helical" evidence="2">
    <location>
        <begin position="246"/>
        <end position="265"/>
    </location>
</feature>
<feature type="transmembrane region" description="Helical" evidence="2">
    <location>
        <begin position="141"/>
        <end position="158"/>
    </location>
</feature>
<reference evidence="4 5" key="1">
    <citation type="submission" date="2019-02" db="EMBL/GenBank/DDBJ databases">
        <title>Deep-cultivation of Planctomycetes and their phenomic and genomic characterization uncovers novel biology.</title>
        <authorList>
            <person name="Wiegand S."/>
            <person name="Jogler M."/>
            <person name="Boedeker C."/>
            <person name="Pinto D."/>
            <person name="Vollmers J."/>
            <person name="Rivas-Marin E."/>
            <person name="Kohn T."/>
            <person name="Peeters S.H."/>
            <person name="Heuer A."/>
            <person name="Rast P."/>
            <person name="Oberbeckmann S."/>
            <person name="Bunk B."/>
            <person name="Jeske O."/>
            <person name="Meyerdierks A."/>
            <person name="Storesund J.E."/>
            <person name="Kallscheuer N."/>
            <person name="Luecker S."/>
            <person name="Lage O.M."/>
            <person name="Pohl T."/>
            <person name="Merkel B.J."/>
            <person name="Hornburger P."/>
            <person name="Mueller R.-W."/>
            <person name="Bruemmer F."/>
            <person name="Labrenz M."/>
            <person name="Spormann A.M."/>
            <person name="Op den Camp H."/>
            <person name="Overmann J."/>
            <person name="Amann R."/>
            <person name="Jetten M.S.M."/>
            <person name="Mascher T."/>
            <person name="Medema M.H."/>
            <person name="Devos D.P."/>
            <person name="Kaster A.-K."/>
            <person name="Ovreas L."/>
            <person name="Rohde M."/>
            <person name="Galperin M.Y."/>
            <person name="Jogler C."/>
        </authorList>
    </citation>
    <scope>NUCLEOTIDE SEQUENCE [LARGE SCALE GENOMIC DNA]</scope>
    <source>
        <strain evidence="4 5">ElP</strain>
    </source>
</reference>
<dbReference type="InterPro" id="IPR052734">
    <property type="entry name" value="Nod_factor_acetyltransferase"/>
</dbReference>
<dbReference type="Proteomes" id="UP000317835">
    <property type="component" value="Chromosome"/>
</dbReference>
<dbReference type="GO" id="GO:0016747">
    <property type="term" value="F:acyltransferase activity, transferring groups other than amino-acyl groups"/>
    <property type="evidence" value="ECO:0007669"/>
    <property type="project" value="InterPro"/>
</dbReference>